<dbReference type="Pfam" id="PF00022">
    <property type="entry name" value="Actin"/>
    <property type="match status" value="1"/>
</dbReference>
<protein>
    <recommendedName>
        <fullName evidence="5">Actin</fullName>
    </recommendedName>
</protein>
<dbReference type="CDD" id="cd10221">
    <property type="entry name" value="ASKHA_NBD_Arp3-like"/>
    <property type="match status" value="1"/>
</dbReference>
<dbReference type="Gene3D" id="3.30.420.40">
    <property type="match status" value="2"/>
</dbReference>
<gene>
    <name evidence="2" type="ORF">ENUP19_0259G0017</name>
    <name evidence="3" type="ORF">ENUP19_0315G0002</name>
</gene>
<name>A0ABQ0DS50_9EUKA</name>
<dbReference type="InterPro" id="IPR043129">
    <property type="entry name" value="ATPase_NBD"/>
</dbReference>
<proteinExistence type="inferred from homology"/>
<evidence type="ECO:0008006" key="5">
    <source>
        <dbReference type="Google" id="ProtNLM"/>
    </source>
</evidence>
<reference evidence="2" key="2">
    <citation type="submission" date="2024-08" db="EMBL/GenBank/DDBJ databases">
        <title>Draft genome assembly of Entamoeba nuttalli using a combination of long-read and short-read sequencing data.</title>
        <authorList>
            <person name="Tanaka M."/>
            <person name="Tachibana H."/>
        </authorList>
    </citation>
    <scope>NUCLEOTIDE SEQUENCE</scope>
    <source>
        <strain evidence="2">P19-061405</strain>
    </source>
</reference>
<keyword evidence="4" id="KW-1185">Reference proteome</keyword>
<dbReference type="EMBL" id="BAAFRS010000315">
    <property type="protein sequence ID" value="GAB1226965.1"/>
    <property type="molecule type" value="Genomic_DNA"/>
</dbReference>
<organism evidence="2 4">
    <name type="scientific">Entamoeba nuttalli</name>
    <dbReference type="NCBI Taxonomy" id="412467"/>
    <lineage>
        <taxon>Eukaryota</taxon>
        <taxon>Amoebozoa</taxon>
        <taxon>Evosea</taxon>
        <taxon>Archamoebae</taxon>
        <taxon>Mastigamoebida</taxon>
        <taxon>Entamoebidae</taxon>
        <taxon>Entamoeba</taxon>
    </lineage>
</organism>
<dbReference type="PROSITE" id="PS01132">
    <property type="entry name" value="ACTINS_ACT_LIKE"/>
    <property type="match status" value="1"/>
</dbReference>
<comment type="similarity">
    <text evidence="1">Belongs to the actin family.</text>
</comment>
<dbReference type="SUPFAM" id="SSF53067">
    <property type="entry name" value="Actin-like ATPase domain"/>
    <property type="match status" value="2"/>
</dbReference>
<reference evidence="2 4" key="1">
    <citation type="journal article" date="2019" name="PLoS Negl. Trop. Dis.">
        <title>Whole genome sequencing of Entamoeba nuttalli reveals mammalian host-related molecular signatures and a novel octapeptide-repeat surface protein.</title>
        <authorList>
            <person name="Tanaka M."/>
            <person name="Makiuchi T."/>
            <person name="Komiyama T."/>
            <person name="Shiina T."/>
            <person name="Osaki K."/>
            <person name="Tachibana H."/>
        </authorList>
    </citation>
    <scope>NUCLEOTIDE SEQUENCE [LARGE SCALE GENOMIC DNA]</scope>
    <source>
        <strain evidence="2 4">P19-061405</strain>
    </source>
</reference>
<dbReference type="EMBL" id="BAAFRS010000259">
    <property type="protein sequence ID" value="GAB1225684.1"/>
    <property type="molecule type" value="Genomic_DNA"/>
</dbReference>
<evidence type="ECO:0000313" key="3">
    <source>
        <dbReference type="EMBL" id="GAB1226965.1"/>
    </source>
</evidence>
<dbReference type="InterPro" id="IPR020902">
    <property type="entry name" value="Actin/actin-like_CS"/>
</dbReference>
<dbReference type="Proteomes" id="UP001628156">
    <property type="component" value="Unassembled WGS sequence"/>
</dbReference>
<comment type="caution">
    <text evidence="2">The sequence shown here is derived from an EMBL/GenBank/DDBJ whole genome shotgun (WGS) entry which is preliminary data.</text>
</comment>
<evidence type="ECO:0000313" key="4">
    <source>
        <dbReference type="Proteomes" id="UP001628156"/>
    </source>
</evidence>
<evidence type="ECO:0000256" key="1">
    <source>
        <dbReference type="RuleBase" id="RU000487"/>
    </source>
</evidence>
<dbReference type="Gene3D" id="3.90.640.10">
    <property type="entry name" value="Actin, Chain A, domain 4"/>
    <property type="match status" value="1"/>
</dbReference>
<dbReference type="InterPro" id="IPR004000">
    <property type="entry name" value="Actin"/>
</dbReference>
<dbReference type="SMART" id="SM00268">
    <property type="entry name" value="ACTIN"/>
    <property type="match status" value="1"/>
</dbReference>
<dbReference type="PRINTS" id="PR00190">
    <property type="entry name" value="ACTIN"/>
</dbReference>
<sequence>MSTLPAVVLDNGTGYTKIGYAGNTEPSYLIPSLIAVDSKADLNTATKSTEDFDFYIGQEAENAPKSYTKTFPLKHGQIENWTLMEMYWEQAIFKYLRCDPQDHYFLLTEPPMNPPENREYLAEVFFETFNVPGMYIAVQAVLAIVASWSRKDNNPANARLTGTVIDSGDGVTHIIPVADGYVIGSSIKSIPLAGKDITAFIQQMLVEREEPIPASERMEMARTIKENYSFVSKDMCKEFSIMDSGNDPKSSFKKHQAIDPISKKPYTFDVGYEQFLAPELFFNPEIFSSDFTTPLADLVDDSIQSCPIDCRRDLYKNIILSGGSTMFKGFGHRLQRDVRRFTDFRTQKAVQLSGGKLTPKPMEVNVVSYPYQRYAVWYGGSVMAELPVFVQHCHSKAEYEEKGPSICRYNHVFVAC</sequence>
<dbReference type="PANTHER" id="PTHR11937">
    <property type="entry name" value="ACTIN"/>
    <property type="match status" value="1"/>
</dbReference>
<evidence type="ECO:0000313" key="2">
    <source>
        <dbReference type="EMBL" id="GAB1225684.1"/>
    </source>
</evidence>
<accession>A0ABQ0DS50</accession>